<organism evidence="1 2">
    <name type="scientific">Elysia crispata</name>
    <name type="common">lettuce slug</name>
    <dbReference type="NCBI Taxonomy" id="231223"/>
    <lineage>
        <taxon>Eukaryota</taxon>
        <taxon>Metazoa</taxon>
        <taxon>Spiralia</taxon>
        <taxon>Lophotrochozoa</taxon>
        <taxon>Mollusca</taxon>
        <taxon>Gastropoda</taxon>
        <taxon>Heterobranchia</taxon>
        <taxon>Euthyneura</taxon>
        <taxon>Panpulmonata</taxon>
        <taxon>Sacoglossa</taxon>
        <taxon>Placobranchoidea</taxon>
        <taxon>Plakobranchidae</taxon>
        <taxon>Elysia</taxon>
    </lineage>
</organism>
<protein>
    <submittedName>
        <fullName evidence="1">Uncharacterized protein</fullName>
    </submittedName>
</protein>
<name>A0AAE1CM44_9GAST</name>
<accession>A0AAE1CM44</accession>
<sequence>MKTKSRQTGYGRRCRIKNYYHLDHNWFSGVASRTITTWIITGSQVWNITVTRAAADKRLFLTDTTRHPSV</sequence>
<dbReference type="Proteomes" id="UP001283361">
    <property type="component" value="Unassembled WGS sequence"/>
</dbReference>
<gene>
    <name evidence="1" type="ORF">RRG08_009616</name>
</gene>
<proteinExistence type="predicted"/>
<evidence type="ECO:0000313" key="1">
    <source>
        <dbReference type="EMBL" id="KAK3711027.1"/>
    </source>
</evidence>
<reference evidence="1" key="1">
    <citation type="journal article" date="2023" name="G3 (Bethesda)">
        <title>A reference genome for the long-term kleptoplast-retaining sea slug Elysia crispata morphotype clarki.</title>
        <authorList>
            <person name="Eastman K.E."/>
            <person name="Pendleton A.L."/>
            <person name="Shaikh M.A."/>
            <person name="Suttiyut T."/>
            <person name="Ogas R."/>
            <person name="Tomko P."/>
            <person name="Gavelis G."/>
            <person name="Widhalm J.R."/>
            <person name="Wisecaver J.H."/>
        </authorList>
    </citation>
    <scope>NUCLEOTIDE SEQUENCE</scope>
    <source>
        <strain evidence="1">ECLA1</strain>
    </source>
</reference>
<keyword evidence="2" id="KW-1185">Reference proteome</keyword>
<comment type="caution">
    <text evidence="1">The sequence shown here is derived from an EMBL/GenBank/DDBJ whole genome shotgun (WGS) entry which is preliminary data.</text>
</comment>
<dbReference type="EMBL" id="JAWDGP010007625">
    <property type="protein sequence ID" value="KAK3711027.1"/>
    <property type="molecule type" value="Genomic_DNA"/>
</dbReference>
<evidence type="ECO:0000313" key="2">
    <source>
        <dbReference type="Proteomes" id="UP001283361"/>
    </source>
</evidence>
<dbReference type="AlphaFoldDB" id="A0AAE1CM44"/>